<protein>
    <submittedName>
        <fullName evidence="1">Uncharacterized protein</fullName>
    </submittedName>
</protein>
<name>A0A6C6Z4W1_SALPB</name>
<gene>
    <name evidence="1" type="ordered locus">SPAB_03415</name>
</gene>
<evidence type="ECO:0000313" key="2">
    <source>
        <dbReference type="Proteomes" id="UP000008556"/>
    </source>
</evidence>
<sequence length="34" mass="3670">MHGFACVFSLRHARPAPVVARPETIFAPALKAAH</sequence>
<dbReference type="EMBL" id="CP000886">
    <property type="protein sequence ID" value="ABX68763.1"/>
    <property type="molecule type" value="Genomic_DNA"/>
</dbReference>
<dbReference type="Proteomes" id="UP000008556">
    <property type="component" value="Chromosome"/>
</dbReference>
<proteinExistence type="predicted"/>
<evidence type="ECO:0000313" key="1">
    <source>
        <dbReference type="EMBL" id="ABX68763.1"/>
    </source>
</evidence>
<dbReference type="KEGG" id="spq:SPAB_03415"/>
<organism evidence="1 2">
    <name type="scientific">Salmonella paratyphi B (strain ATCC BAA-1250 / SPB7)</name>
    <dbReference type="NCBI Taxonomy" id="1016998"/>
    <lineage>
        <taxon>Bacteria</taxon>
        <taxon>Pseudomonadati</taxon>
        <taxon>Pseudomonadota</taxon>
        <taxon>Gammaproteobacteria</taxon>
        <taxon>Enterobacterales</taxon>
        <taxon>Enterobacteriaceae</taxon>
        <taxon>Salmonella</taxon>
    </lineage>
</organism>
<reference evidence="1 2" key="1">
    <citation type="submission" date="2007-11" db="EMBL/GenBank/DDBJ databases">
        <authorList>
            <consortium name="The Salmonella enterica serovar Paratyphi B Genome Sequencing Project"/>
            <person name="McClelland M."/>
            <person name="Sanderson E.K."/>
            <person name="Porwollik S."/>
            <person name="Spieth J."/>
            <person name="Clifton W.S."/>
            <person name="Fulton R."/>
            <person name="Cordes M."/>
            <person name="Wollam A."/>
            <person name="Shah N."/>
            <person name="Pepin K."/>
            <person name="Bhonagiri V."/>
            <person name="Nash W."/>
            <person name="Johnson M."/>
            <person name="Thiruvilangam P."/>
            <person name="Wilson R."/>
        </authorList>
    </citation>
    <scope>NUCLEOTIDE SEQUENCE [LARGE SCALE GENOMIC DNA]</scope>
    <source>
        <strain evidence="2">ATCC BAA-1250 / SPB7</strain>
    </source>
</reference>
<accession>A0A6C6Z4W1</accession>
<dbReference type="AlphaFoldDB" id="A0A6C6Z4W1"/>